<protein>
    <submittedName>
        <fullName evidence="3">Uncharacterized conserved protein, DUF2141 family</fullName>
    </submittedName>
</protein>
<dbReference type="EMBL" id="MUHB01000017">
    <property type="protein sequence ID" value="OXB02358.1"/>
    <property type="molecule type" value="Genomic_DNA"/>
</dbReference>
<dbReference type="InterPro" id="IPR018673">
    <property type="entry name" value="DUF2141"/>
</dbReference>
<sequence length="147" mass="16812">MIKIKIPNATRLIMLIAILCFSSSYGQNTQIRVSEIRSGKGQIILNVFKNNEDYQEEKVSKKLVFEKKIENGSMIINCTLEPGTYGITLIDDENKSGELNKNMLGIPKEGFGFSDFFMEKMKKPAFDDFKVNVINQNNKISIRVKYM</sequence>
<reference evidence="3 4" key="2">
    <citation type="submission" date="2016-11" db="EMBL/GenBank/DDBJ databases">
        <authorList>
            <person name="Varghese N."/>
            <person name="Submissions S."/>
        </authorList>
    </citation>
    <scope>NUCLEOTIDE SEQUENCE [LARGE SCALE GENOMIC DNA]</scope>
    <source>
        <strain evidence="3 4">DSM 6368</strain>
    </source>
</reference>
<evidence type="ECO:0000313" key="4">
    <source>
        <dbReference type="Proteomes" id="UP000184216"/>
    </source>
</evidence>
<proteinExistence type="predicted"/>
<feature type="chain" id="PRO_5044258947" evidence="1">
    <location>
        <begin position="27"/>
        <end position="147"/>
    </location>
</feature>
<dbReference type="Proteomes" id="UP000198431">
    <property type="component" value="Unassembled WGS sequence"/>
</dbReference>
<dbReference type="Pfam" id="PF09912">
    <property type="entry name" value="DUF2141"/>
    <property type="match status" value="1"/>
</dbReference>
<dbReference type="RefSeq" id="WP_073395140.1">
    <property type="nucleotide sequence ID" value="NZ_FRBX01000003.1"/>
</dbReference>
<evidence type="ECO:0000313" key="3">
    <source>
        <dbReference type="EMBL" id="SHM37604.1"/>
    </source>
</evidence>
<feature type="signal peptide" evidence="1">
    <location>
        <begin position="1"/>
        <end position="26"/>
    </location>
</feature>
<keyword evidence="4" id="KW-1185">Reference proteome</keyword>
<evidence type="ECO:0000313" key="2">
    <source>
        <dbReference type="EMBL" id="OXB02358.1"/>
    </source>
</evidence>
<dbReference type="Proteomes" id="UP000184216">
    <property type="component" value="Unassembled WGS sequence"/>
</dbReference>
<evidence type="ECO:0000313" key="5">
    <source>
        <dbReference type="Proteomes" id="UP000198431"/>
    </source>
</evidence>
<name>A0AB36NXX4_9FLAO</name>
<dbReference type="AlphaFoldDB" id="A0AB36NXX4"/>
<organism evidence="2 5">
    <name type="scientific">Flavobacterium pectinovorum</name>
    <dbReference type="NCBI Taxonomy" id="29533"/>
    <lineage>
        <taxon>Bacteria</taxon>
        <taxon>Pseudomonadati</taxon>
        <taxon>Bacteroidota</taxon>
        <taxon>Flavobacteriia</taxon>
        <taxon>Flavobacteriales</taxon>
        <taxon>Flavobacteriaceae</taxon>
        <taxon>Flavobacterium</taxon>
    </lineage>
</organism>
<gene>
    <name evidence="2" type="ORF">B0A72_17050</name>
    <name evidence="3" type="ORF">SAMN05444387_2342</name>
</gene>
<keyword evidence="1" id="KW-0732">Signal</keyword>
<comment type="caution">
    <text evidence="2">The sequence shown here is derived from an EMBL/GenBank/DDBJ whole genome shotgun (WGS) entry which is preliminary data.</text>
</comment>
<reference evidence="2 5" key="1">
    <citation type="submission" date="2016-11" db="EMBL/GenBank/DDBJ databases">
        <title>Whole genomes of Flavobacteriaceae.</title>
        <authorList>
            <person name="Stine C."/>
            <person name="Li C."/>
            <person name="Tadesse D."/>
        </authorList>
    </citation>
    <scope>NUCLEOTIDE SEQUENCE [LARGE SCALE GENOMIC DNA]</scope>
    <source>
        <strain evidence="2 5">ATCC 19366</strain>
    </source>
</reference>
<accession>A0AB36NXX4</accession>
<dbReference type="EMBL" id="FRBX01000003">
    <property type="protein sequence ID" value="SHM37604.1"/>
    <property type="molecule type" value="Genomic_DNA"/>
</dbReference>
<evidence type="ECO:0000256" key="1">
    <source>
        <dbReference type="SAM" id="SignalP"/>
    </source>
</evidence>